<protein>
    <submittedName>
        <fullName evidence="1">Uncharacterized protein</fullName>
    </submittedName>
</protein>
<organism evidence="1 2">
    <name type="scientific">Tolypocladium capitatum</name>
    <dbReference type="NCBI Taxonomy" id="45235"/>
    <lineage>
        <taxon>Eukaryota</taxon>
        <taxon>Fungi</taxon>
        <taxon>Dikarya</taxon>
        <taxon>Ascomycota</taxon>
        <taxon>Pezizomycotina</taxon>
        <taxon>Sordariomycetes</taxon>
        <taxon>Hypocreomycetidae</taxon>
        <taxon>Hypocreales</taxon>
        <taxon>Ophiocordycipitaceae</taxon>
        <taxon>Tolypocladium</taxon>
    </lineage>
</organism>
<dbReference type="STRING" id="45235.A0A2K3QF19"/>
<gene>
    <name evidence="1" type="ORF">TCAP_03928</name>
</gene>
<accession>A0A2K3QF19</accession>
<evidence type="ECO:0000313" key="2">
    <source>
        <dbReference type="Proteomes" id="UP000236621"/>
    </source>
</evidence>
<keyword evidence="2" id="KW-1185">Reference proteome</keyword>
<comment type="caution">
    <text evidence="1">The sequence shown here is derived from an EMBL/GenBank/DDBJ whole genome shotgun (WGS) entry which is preliminary data.</text>
</comment>
<proteinExistence type="predicted"/>
<name>A0A2K3QF19_9HYPO</name>
<sequence length="79" mass="9423">MVPDDVWRDLQPDPEIIELEARRDKFKNGRYRIRGTEHEEIRELTKTIRTKRAQREKDLRNIIESTPWYLDPASNDSGG</sequence>
<dbReference type="EMBL" id="NRSZ01000604">
    <property type="protein sequence ID" value="PNY26137.1"/>
    <property type="molecule type" value="Genomic_DNA"/>
</dbReference>
<dbReference type="OrthoDB" id="4898871at2759"/>
<dbReference type="AlphaFoldDB" id="A0A2K3QF19"/>
<dbReference type="Proteomes" id="UP000236621">
    <property type="component" value="Unassembled WGS sequence"/>
</dbReference>
<reference evidence="1 2" key="1">
    <citation type="submission" date="2017-08" db="EMBL/GenBank/DDBJ databases">
        <title>Harnessing the power of phylogenomics to disentangle the directionality and signatures of interkingdom host jumping in the parasitic fungal genus Tolypocladium.</title>
        <authorList>
            <person name="Quandt C.A."/>
            <person name="Patterson W."/>
            <person name="Spatafora J.W."/>
        </authorList>
    </citation>
    <scope>NUCLEOTIDE SEQUENCE [LARGE SCALE GENOMIC DNA]</scope>
    <source>
        <strain evidence="1 2">CBS 113982</strain>
    </source>
</reference>
<evidence type="ECO:0000313" key="1">
    <source>
        <dbReference type="EMBL" id="PNY26137.1"/>
    </source>
</evidence>